<organism evidence="2 3">
    <name type="scientific">Cirrhinus mrigala</name>
    <name type="common">Mrigala</name>
    <dbReference type="NCBI Taxonomy" id="683832"/>
    <lineage>
        <taxon>Eukaryota</taxon>
        <taxon>Metazoa</taxon>
        <taxon>Chordata</taxon>
        <taxon>Craniata</taxon>
        <taxon>Vertebrata</taxon>
        <taxon>Euteleostomi</taxon>
        <taxon>Actinopterygii</taxon>
        <taxon>Neopterygii</taxon>
        <taxon>Teleostei</taxon>
        <taxon>Ostariophysi</taxon>
        <taxon>Cypriniformes</taxon>
        <taxon>Cyprinidae</taxon>
        <taxon>Labeoninae</taxon>
        <taxon>Labeonini</taxon>
        <taxon>Cirrhinus</taxon>
    </lineage>
</organism>
<reference evidence="2 3" key="1">
    <citation type="submission" date="2024-05" db="EMBL/GenBank/DDBJ databases">
        <title>Genome sequencing and assembly of Indian major carp, Cirrhinus mrigala (Hamilton, 1822).</title>
        <authorList>
            <person name="Mohindra V."/>
            <person name="Chowdhury L.M."/>
            <person name="Lal K."/>
            <person name="Jena J.K."/>
        </authorList>
    </citation>
    <scope>NUCLEOTIDE SEQUENCE [LARGE SCALE GENOMIC DNA]</scope>
    <source>
        <strain evidence="2">CM1030</strain>
        <tissue evidence="2">Blood</tissue>
    </source>
</reference>
<evidence type="ECO:0000313" key="3">
    <source>
        <dbReference type="Proteomes" id="UP001529510"/>
    </source>
</evidence>
<evidence type="ECO:0000256" key="1">
    <source>
        <dbReference type="SAM" id="MobiDB-lite"/>
    </source>
</evidence>
<sequence length="125" mass="13535">NQPLKSLRKLLHLSSPATSNQPPPPDRSAELRFQPLPNPPPKGNLNEARGLPPGSVTPNTKSRKPHNYPLPGQIESSWHVSALNRAEGAPYPDQLANKGGQNGIGFTRAARARMPNLNDLKETAL</sequence>
<protein>
    <submittedName>
        <fullName evidence="2">Uncharacterized protein</fullName>
    </submittedName>
</protein>
<accession>A0ABD0Q5F7</accession>
<proteinExistence type="predicted"/>
<comment type="caution">
    <text evidence="2">The sequence shown here is derived from an EMBL/GenBank/DDBJ whole genome shotgun (WGS) entry which is preliminary data.</text>
</comment>
<dbReference type="Proteomes" id="UP001529510">
    <property type="component" value="Unassembled WGS sequence"/>
</dbReference>
<feature type="region of interest" description="Disordered" evidence="1">
    <location>
        <begin position="1"/>
        <end position="72"/>
    </location>
</feature>
<keyword evidence="3" id="KW-1185">Reference proteome</keyword>
<name>A0ABD0Q5F7_CIRMR</name>
<dbReference type="EMBL" id="JAMKFB020000011">
    <property type="protein sequence ID" value="KAL0180996.1"/>
    <property type="molecule type" value="Genomic_DNA"/>
</dbReference>
<feature type="non-terminal residue" evidence="2">
    <location>
        <position position="1"/>
    </location>
</feature>
<gene>
    <name evidence="2" type="ORF">M9458_023402</name>
</gene>
<feature type="compositionally biased region" description="Basic residues" evidence="1">
    <location>
        <begin position="1"/>
        <end position="11"/>
    </location>
</feature>
<dbReference type="AlphaFoldDB" id="A0ABD0Q5F7"/>
<evidence type="ECO:0000313" key="2">
    <source>
        <dbReference type="EMBL" id="KAL0180996.1"/>
    </source>
</evidence>